<reference evidence="1 2" key="1">
    <citation type="submission" date="2015-06" db="EMBL/GenBank/DDBJ databases">
        <title>R. anatipestifer strain HXb2 is the most virulent strain so far, and the genome sequence would help us uncover the pathogenesis.</title>
        <authorList>
            <person name="Hu Q."/>
            <person name="Qi J."/>
            <person name="Bo H."/>
            <person name="Liu G."/>
            <person name="Tao M."/>
            <person name="Ding Y."/>
            <person name="Xue Y."/>
        </authorList>
    </citation>
    <scope>NUCLEOTIDE SEQUENCE [LARGE SCALE GENOMIC DNA]</scope>
    <source>
        <strain evidence="1 2">HXb2</strain>
    </source>
</reference>
<evidence type="ECO:0000313" key="1">
    <source>
        <dbReference type="EMBL" id="AQY21564.1"/>
    </source>
</evidence>
<name>A0A1S7DR19_RIEAN</name>
<dbReference type="NCBIfam" id="TIGR01200">
    <property type="entry name" value="GLPGLI"/>
    <property type="match status" value="1"/>
</dbReference>
<dbReference type="Proteomes" id="UP000189883">
    <property type="component" value="Chromosome"/>
</dbReference>
<sequence length="270" mass="31434">MRKIRLILKIYLLICFVPFVYGQNLGILYEFKFKDNKDFTKTRIYHLDILQNVSVFRSSHQRISDSLLTTTGYGYGYSTNIDEQVYIHKKLADREIKKVVVSPITRDKVFVKISDAINWTILPDTQKIGTFNCQKIETDYGGRHWVGWFTRDVSLSEGPYVFNGLPGLIVQINDSEGIFDFSLVSIKNNRQENLYLPNTGKEVSWEELNKIRKDYYTDPFSYVRLIGAKAMEDDGNGGMKKINFREKIEGIRKSIRNTIPIESNHKIDYE</sequence>
<proteinExistence type="predicted"/>
<dbReference type="RefSeq" id="WP_185114026.1">
    <property type="nucleotide sequence ID" value="NZ_CP011859.1"/>
</dbReference>
<evidence type="ECO:0000313" key="2">
    <source>
        <dbReference type="Proteomes" id="UP000189883"/>
    </source>
</evidence>
<dbReference type="AlphaFoldDB" id="A0A1S7DR19"/>
<protein>
    <recommendedName>
        <fullName evidence="3">GLPGLI family protein</fullName>
    </recommendedName>
</protein>
<organism evidence="1 2">
    <name type="scientific">Riemerella anatipestifer</name>
    <name type="common">Moraxella anatipestifer</name>
    <dbReference type="NCBI Taxonomy" id="34085"/>
    <lineage>
        <taxon>Bacteria</taxon>
        <taxon>Pseudomonadati</taxon>
        <taxon>Bacteroidota</taxon>
        <taxon>Flavobacteriia</taxon>
        <taxon>Flavobacteriales</taxon>
        <taxon>Weeksellaceae</taxon>
        <taxon>Riemerella</taxon>
    </lineage>
</organism>
<evidence type="ECO:0008006" key="3">
    <source>
        <dbReference type="Google" id="ProtNLM"/>
    </source>
</evidence>
<gene>
    <name evidence="1" type="ORF">AB406_0606</name>
</gene>
<dbReference type="EMBL" id="CP011859">
    <property type="protein sequence ID" value="AQY21564.1"/>
    <property type="molecule type" value="Genomic_DNA"/>
</dbReference>
<dbReference type="InterPro" id="IPR005901">
    <property type="entry name" value="GLPGLI"/>
</dbReference>
<accession>A0A1S7DR19</accession>